<protein>
    <recommendedName>
        <fullName evidence="2">26S proteasome non-ATPase regulatory subunit 5</fullName>
    </recommendedName>
</protein>
<dbReference type="AlphaFoldDB" id="A0A914ZVV4"/>
<proteinExistence type="inferred from homology"/>
<dbReference type="Gene3D" id="1.25.10.10">
    <property type="entry name" value="Leucine-rich Repeat Variant"/>
    <property type="match status" value="1"/>
</dbReference>
<dbReference type="GO" id="GO:0043248">
    <property type="term" value="P:proteasome assembly"/>
    <property type="evidence" value="ECO:0007669"/>
    <property type="project" value="InterPro"/>
</dbReference>
<dbReference type="Proteomes" id="UP000887569">
    <property type="component" value="Unplaced"/>
</dbReference>
<dbReference type="InterPro" id="IPR016024">
    <property type="entry name" value="ARM-type_fold"/>
</dbReference>
<evidence type="ECO:0000313" key="3">
    <source>
        <dbReference type="Proteomes" id="UP000887569"/>
    </source>
</evidence>
<dbReference type="PANTHER" id="PTHR13554">
    <property type="entry name" value="26S PROTEASOME NON-ATPASE REGULATORY SUBUNIT 5-RELATED"/>
    <property type="match status" value="1"/>
</dbReference>
<dbReference type="SUPFAM" id="SSF48371">
    <property type="entry name" value="ARM repeat"/>
    <property type="match status" value="1"/>
</dbReference>
<evidence type="ECO:0000256" key="2">
    <source>
        <dbReference type="ARBA" id="ARBA00014933"/>
    </source>
</evidence>
<sequence length="502" mass="56319">MSCKSNFNHVSGDIMRDDTGTGDEPTSAVGVGQFKGFYAIKQRFLSERSKESALTILNELTALDDGEIDSEMWMDVKDLIACLVDTITLPVLITNHQLLLLTALNRCSSRVIDFLAEYTLRHIEKIYDELSSSSIAVTIAFARRIVDAQCAQSVANLLWRFAGLNAVQEELKSRLMIANAEERFNIHQVTALVLKEGGDASKITDLVNALASEIESRDILCQLNAVELLSDAASQHTSAAEFLMTAGVVDRLYKLLQDIAEQPDAGFLFPALMKFFGHLSVTEVHCLRRYPIFLHSLFDIVHHFDILDASQRLLAFDTLAVLASTDDAKIFLQSIAQEYDMDKAMNAFGAAICSGPLELRVRHIDALTMMIRPSNTIQNEVSEIVHSWFAGLGEPFPSVLLSYASKPFPEIRIATLRLFDQLFNYDWAIKKFMVLAGFMECLLNRNIETNAEGKQLKFDVVCRLIKCGTSVILPEDLLRLKLYRREGPFHVDRPPQIDMENE</sequence>
<name>A0A914ZVV4_PARUN</name>
<dbReference type="GO" id="GO:0005829">
    <property type="term" value="C:cytosol"/>
    <property type="evidence" value="ECO:0007669"/>
    <property type="project" value="TreeGrafter"/>
</dbReference>
<evidence type="ECO:0000256" key="1">
    <source>
        <dbReference type="ARBA" id="ARBA00006823"/>
    </source>
</evidence>
<keyword evidence="3" id="KW-1185">Reference proteome</keyword>
<dbReference type="WBParaSite" id="PgB26_g021_t01">
    <property type="protein sequence ID" value="PgB26_g021_t01"/>
    <property type="gene ID" value="PgB26_g021"/>
</dbReference>
<dbReference type="PANTHER" id="PTHR13554:SF10">
    <property type="entry name" value="26S PROTEASOME NON-ATPASE REGULATORY SUBUNIT 5"/>
    <property type="match status" value="1"/>
</dbReference>
<organism evidence="3 4">
    <name type="scientific">Parascaris univalens</name>
    <name type="common">Nematode worm</name>
    <dbReference type="NCBI Taxonomy" id="6257"/>
    <lineage>
        <taxon>Eukaryota</taxon>
        <taxon>Metazoa</taxon>
        <taxon>Ecdysozoa</taxon>
        <taxon>Nematoda</taxon>
        <taxon>Chromadorea</taxon>
        <taxon>Rhabditida</taxon>
        <taxon>Spirurina</taxon>
        <taxon>Ascaridomorpha</taxon>
        <taxon>Ascaridoidea</taxon>
        <taxon>Ascarididae</taxon>
        <taxon>Parascaris</taxon>
    </lineage>
</organism>
<dbReference type="Pfam" id="PF10508">
    <property type="entry name" value="Proteasom_PSMB"/>
    <property type="match status" value="1"/>
</dbReference>
<dbReference type="InterPro" id="IPR011989">
    <property type="entry name" value="ARM-like"/>
</dbReference>
<evidence type="ECO:0000313" key="4">
    <source>
        <dbReference type="WBParaSite" id="PgB26_g021_t01"/>
    </source>
</evidence>
<comment type="similarity">
    <text evidence="1">Belongs to the proteasome subunit S5B/HSM3 family.</text>
</comment>
<reference evidence="4" key="1">
    <citation type="submission" date="2022-11" db="UniProtKB">
        <authorList>
            <consortium name="WormBaseParasite"/>
        </authorList>
    </citation>
    <scope>IDENTIFICATION</scope>
</reference>
<accession>A0A914ZVV4</accession>
<dbReference type="InterPro" id="IPR019538">
    <property type="entry name" value="PSMD5"/>
</dbReference>